<evidence type="ECO:0000256" key="1">
    <source>
        <dbReference type="ARBA" id="ARBA00010134"/>
    </source>
</evidence>
<gene>
    <name evidence="5" type="ORF">SK128_024183</name>
</gene>
<evidence type="ECO:0000256" key="2">
    <source>
        <dbReference type="PROSITE-ProRule" id="PRU00023"/>
    </source>
</evidence>
<accession>A0AAN8X1K0</accession>
<dbReference type="GO" id="GO:0072559">
    <property type="term" value="C:NLRP3 inflammasome complex"/>
    <property type="evidence" value="ECO:0007669"/>
    <property type="project" value="TreeGrafter"/>
</dbReference>
<organism evidence="5 6">
    <name type="scientific">Halocaridina rubra</name>
    <name type="common">Hawaiian red shrimp</name>
    <dbReference type="NCBI Taxonomy" id="373956"/>
    <lineage>
        <taxon>Eukaryota</taxon>
        <taxon>Metazoa</taxon>
        <taxon>Ecdysozoa</taxon>
        <taxon>Arthropoda</taxon>
        <taxon>Crustacea</taxon>
        <taxon>Multicrustacea</taxon>
        <taxon>Malacostraca</taxon>
        <taxon>Eumalacostraca</taxon>
        <taxon>Eucarida</taxon>
        <taxon>Decapoda</taxon>
        <taxon>Pleocyemata</taxon>
        <taxon>Caridea</taxon>
        <taxon>Atyoidea</taxon>
        <taxon>Atyidae</taxon>
        <taxon>Halocaridina</taxon>
    </lineage>
</organism>
<feature type="region of interest" description="Disordered" evidence="3">
    <location>
        <begin position="1"/>
        <end position="27"/>
    </location>
</feature>
<dbReference type="InterPro" id="IPR011600">
    <property type="entry name" value="Pept_C14_caspase"/>
</dbReference>
<dbReference type="SMART" id="SM00115">
    <property type="entry name" value="CASc"/>
    <property type="match status" value="1"/>
</dbReference>
<dbReference type="InterPro" id="IPR036770">
    <property type="entry name" value="Ankyrin_rpt-contain_sf"/>
</dbReference>
<comment type="caution">
    <text evidence="5">The sequence shown here is derived from an EMBL/GenBank/DDBJ whole genome shotgun (WGS) entry which is preliminary data.</text>
</comment>
<reference evidence="5 6" key="1">
    <citation type="submission" date="2023-11" db="EMBL/GenBank/DDBJ databases">
        <title>Halocaridina rubra genome assembly.</title>
        <authorList>
            <person name="Smith C."/>
        </authorList>
    </citation>
    <scope>NUCLEOTIDE SEQUENCE [LARGE SCALE GENOMIC DNA]</scope>
    <source>
        <strain evidence="5">EP-1</strain>
        <tissue evidence="5">Whole</tissue>
    </source>
</reference>
<dbReference type="PROSITE" id="PS50088">
    <property type="entry name" value="ANK_REPEAT"/>
    <property type="match status" value="1"/>
</dbReference>
<dbReference type="PROSITE" id="PS50297">
    <property type="entry name" value="ANK_REP_REGION"/>
    <property type="match status" value="1"/>
</dbReference>
<comment type="similarity">
    <text evidence="1">Belongs to the peptidase C14A family.</text>
</comment>
<dbReference type="InterPro" id="IPR029030">
    <property type="entry name" value="Caspase-like_dom_sf"/>
</dbReference>
<dbReference type="PROSITE" id="PS50208">
    <property type="entry name" value="CASPASE_P20"/>
    <property type="match status" value="1"/>
</dbReference>
<name>A0AAN8X1K0_HALRR</name>
<dbReference type="Gene3D" id="1.25.40.20">
    <property type="entry name" value="Ankyrin repeat-containing domain"/>
    <property type="match status" value="1"/>
</dbReference>
<dbReference type="Proteomes" id="UP001381693">
    <property type="component" value="Unassembled WGS sequence"/>
</dbReference>
<evidence type="ECO:0000313" key="6">
    <source>
        <dbReference type="Proteomes" id="UP001381693"/>
    </source>
</evidence>
<dbReference type="PRINTS" id="PR00376">
    <property type="entry name" value="IL1BCENZYME"/>
</dbReference>
<dbReference type="GO" id="GO:0004197">
    <property type="term" value="F:cysteine-type endopeptidase activity"/>
    <property type="evidence" value="ECO:0007669"/>
    <property type="project" value="InterPro"/>
</dbReference>
<dbReference type="SMART" id="SM00248">
    <property type="entry name" value="ANK"/>
    <property type="match status" value="4"/>
</dbReference>
<dbReference type="GO" id="GO:0072557">
    <property type="term" value="C:IPAF inflammasome complex"/>
    <property type="evidence" value="ECO:0007669"/>
    <property type="project" value="TreeGrafter"/>
</dbReference>
<dbReference type="InterPro" id="IPR002110">
    <property type="entry name" value="Ankyrin_rpt"/>
</dbReference>
<dbReference type="AlphaFoldDB" id="A0AAN8X1K0"/>
<dbReference type="Gene3D" id="3.40.50.1460">
    <property type="match status" value="1"/>
</dbReference>
<feature type="compositionally biased region" description="Basic residues" evidence="3">
    <location>
        <begin position="17"/>
        <end position="27"/>
    </location>
</feature>
<feature type="repeat" description="ANK" evidence="2">
    <location>
        <begin position="111"/>
        <end position="132"/>
    </location>
</feature>
<feature type="domain" description="Caspase family p20" evidence="4">
    <location>
        <begin position="265"/>
        <end position="390"/>
    </location>
</feature>
<dbReference type="Pfam" id="PF00656">
    <property type="entry name" value="Peptidase_C14"/>
    <property type="match status" value="1"/>
</dbReference>
<dbReference type="GO" id="GO:0006508">
    <property type="term" value="P:proteolysis"/>
    <property type="evidence" value="ECO:0007669"/>
    <property type="project" value="InterPro"/>
</dbReference>
<dbReference type="SUPFAM" id="SSF52129">
    <property type="entry name" value="Caspase-like"/>
    <property type="match status" value="1"/>
</dbReference>
<evidence type="ECO:0000259" key="4">
    <source>
        <dbReference type="PROSITE" id="PS50208"/>
    </source>
</evidence>
<dbReference type="EMBL" id="JAXCGZ010009924">
    <property type="protein sequence ID" value="KAK7076002.1"/>
    <property type="molecule type" value="Genomic_DNA"/>
</dbReference>
<dbReference type="GO" id="GO:0097169">
    <property type="term" value="C:AIM2 inflammasome complex"/>
    <property type="evidence" value="ECO:0007669"/>
    <property type="project" value="TreeGrafter"/>
</dbReference>
<keyword evidence="6" id="KW-1185">Reference proteome</keyword>
<dbReference type="PANTHER" id="PTHR47901:SF3">
    <property type="entry name" value="CASPASE-1"/>
    <property type="match status" value="1"/>
</dbReference>
<dbReference type="InterPro" id="IPR001309">
    <property type="entry name" value="Pept_C14_p20"/>
</dbReference>
<keyword evidence="2" id="KW-0040">ANK repeat</keyword>
<protein>
    <recommendedName>
        <fullName evidence="4">Caspase family p20 domain-containing protein</fullName>
    </recommendedName>
</protein>
<dbReference type="SUPFAM" id="SSF48403">
    <property type="entry name" value="Ankyrin repeat"/>
    <property type="match status" value="1"/>
</dbReference>
<evidence type="ECO:0000313" key="5">
    <source>
        <dbReference type="EMBL" id="KAK7076002.1"/>
    </source>
</evidence>
<dbReference type="PANTHER" id="PTHR47901">
    <property type="entry name" value="CASPASE RECRUITMENT DOMAIN-CONTAINING PROTEIN 18"/>
    <property type="match status" value="1"/>
</dbReference>
<dbReference type="Pfam" id="PF12796">
    <property type="entry name" value="Ank_2"/>
    <property type="match status" value="1"/>
</dbReference>
<proteinExistence type="inferred from homology"/>
<sequence>MAPCNRFSRSKSTSVTPKRKSAASISRKKMALERRSSEIGRTWPFKHASGIFDAVGKGDLETVKELLKNVGPGVRDYTFSGTLLHAAAAIDQREMVSFLLKLISPNVLDEDSDTPVHLAATNGHTEVVKILLADKEMNPDIINDDSYTYKDLLSKSLFDAVLRADEDKAKEFLDLGADPDREFQSARDLGIKTTRQLASTMCNDTLNYMFQNVNDHRCPPHVDKALKVSAKGREAHVAKLFGPMRFKVQPARRQVQGHDVYSTISKGHVCIFHYGSFRGRPDLELTASEKDAYNYVSVFSQMGYTTEVHSNLTAKETKEALDKIKASMSENISGIIFIICSHSFTNDIFLTSDMETVPTAWLINYFNYPQCRQLRYKPKLFIFDYCLGFYRDGIKAMPNSMFYDPMRIQEPHFDNLCLYSSNCAFKAQTKDGSVFATYLCRTLADHAHNLEINKLYKKLVNKCSVSSLYAVPYLHSIGFDRRFYFHPGLAL</sequence>
<dbReference type="InterPro" id="IPR002398">
    <property type="entry name" value="Pept_C14"/>
</dbReference>
<evidence type="ECO:0000256" key="3">
    <source>
        <dbReference type="SAM" id="MobiDB-lite"/>
    </source>
</evidence>
<dbReference type="InterPro" id="IPR015917">
    <property type="entry name" value="Pept_C14A"/>
</dbReference>